<dbReference type="PANTHER" id="PTHR45765">
    <property type="entry name" value="METHIONINE--TRNA LIGASE"/>
    <property type="match status" value="1"/>
</dbReference>
<dbReference type="FunFam" id="2.20.28.20:FF:000001">
    <property type="entry name" value="Methionine--tRNA ligase"/>
    <property type="match status" value="1"/>
</dbReference>
<dbReference type="InterPro" id="IPR009080">
    <property type="entry name" value="tRNAsynth_Ia_anticodon-bd"/>
</dbReference>
<dbReference type="Gene3D" id="1.10.730.10">
    <property type="entry name" value="Isoleucyl-tRNA Synthetase, Domain 1"/>
    <property type="match status" value="1"/>
</dbReference>
<evidence type="ECO:0000256" key="9">
    <source>
        <dbReference type="ARBA" id="ARBA00023146"/>
    </source>
</evidence>
<evidence type="ECO:0000256" key="7">
    <source>
        <dbReference type="ARBA" id="ARBA00022840"/>
    </source>
</evidence>
<dbReference type="OrthoDB" id="5844513at2759"/>
<dbReference type="Proteomes" id="UP000188320">
    <property type="component" value="Unassembled WGS sequence"/>
</dbReference>
<dbReference type="Gene3D" id="2.20.28.20">
    <property type="entry name" value="Methionyl-tRNA synthetase, Zn-domain"/>
    <property type="match status" value="1"/>
</dbReference>
<dbReference type="InterPro" id="IPR023458">
    <property type="entry name" value="Met-tRNA_ligase_1"/>
</dbReference>
<evidence type="ECO:0000256" key="3">
    <source>
        <dbReference type="ARBA" id="ARBA00012838"/>
    </source>
</evidence>
<dbReference type="GO" id="GO:0005524">
    <property type="term" value="F:ATP binding"/>
    <property type="evidence" value="ECO:0007669"/>
    <property type="project" value="UniProtKB-KW"/>
</dbReference>
<dbReference type="GO" id="GO:0017101">
    <property type="term" value="C:aminoacyl-tRNA synthetase multienzyme complex"/>
    <property type="evidence" value="ECO:0007669"/>
    <property type="project" value="TreeGrafter"/>
</dbReference>
<evidence type="ECO:0000256" key="5">
    <source>
        <dbReference type="ARBA" id="ARBA00022598"/>
    </source>
</evidence>
<gene>
    <name evidence="15" type="ORF">AX774_g1425</name>
</gene>
<dbReference type="EC" id="6.1.1.10" evidence="3"/>
<comment type="catalytic activity">
    <reaction evidence="11">
        <text>tRNA(Met) + L-methionine + ATP = L-methionyl-tRNA(Met) + AMP + diphosphate</text>
        <dbReference type="Rhea" id="RHEA:13481"/>
        <dbReference type="Rhea" id="RHEA-COMP:9667"/>
        <dbReference type="Rhea" id="RHEA-COMP:9698"/>
        <dbReference type="ChEBI" id="CHEBI:30616"/>
        <dbReference type="ChEBI" id="CHEBI:33019"/>
        <dbReference type="ChEBI" id="CHEBI:57844"/>
        <dbReference type="ChEBI" id="CHEBI:78442"/>
        <dbReference type="ChEBI" id="CHEBI:78530"/>
        <dbReference type="ChEBI" id="CHEBI:456215"/>
        <dbReference type="EC" id="6.1.1.10"/>
    </reaction>
</comment>
<dbReference type="InterPro" id="IPR001412">
    <property type="entry name" value="aa-tRNA-synth_I_CS"/>
</dbReference>
<dbReference type="SUPFAM" id="SSF57770">
    <property type="entry name" value="Methionyl-tRNA synthetase (MetRS), Zn-domain"/>
    <property type="match status" value="1"/>
</dbReference>
<dbReference type="PROSITE" id="PS00178">
    <property type="entry name" value="AA_TRNA_LIGASE_I"/>
    <property type="match status" value="1"/>
</dbReference>
<dbReference type="Gene3D" id="3.40.50.620">
    <property type="entry name" value="HUPs"/>
    <property type="match status" value="1"/>
</dbReference>
<dbReference type="InterPro" id="IPR029038">
    <property type="entry name" value="MetRS_Zn"/>
</dbReference>
<evidence type="ECO:0000256" key="11">
    <source>
        <dbReference type="ARBA" id="ARBA00047364"/>
    </source>
</evidence>
<evidence type="ECO:0000256" key="12">
    <source>
        <dbReference type="RuleBase" id="RU363039"/>
    </source>
</evidence>
<dbReference type="SUPFAM" id="SSF47323">
    <property type="entry name" value="Anticodon-binding domain of a subclass of class I aminoacyl-tRNA synthetases"/>
    <property type="match status" value="1"/>
</dbReference>
<evidence type="ECO:0000256" key="10">
    <source>
        <dbReference type="ARBA" id="ARBA00030904"/>
    </source>
</evidence>
<keyword evidence="4" id="KW-0963">Cytoplasm</keyword>
<dbReference type="InterPro" id="IPR014729">
    <property type="entry name" value="Rossmann-like_a/b/a_fold"/>
</dbReference>
<dbReference type="Pfam" id="PF09334">
    <property type="entry name" value="tRNA-synt_1g"/>
    <property type="match status" value="1"/>
</dbReference>
<sequence length="713" mass="80848">MGEYSISERIAEEEVIEWEERELEKLAEDGETGKEKIMEQAELKQEGGKLGEEAEAKFVVVFGRIYDLAQKATAEGKQKHRKIHERIEKFVKNQSVKDALEQYSQTTKEEVVRIKAGLENRKVKPNIERDYDKASSDGVKKGEKNVLITSALPYVNNVPHLGNIVGAVLSADVYARYLRGRKINVIYVCGTDEYGTATETKALEEKVSCQELCDKYHAIHADVYKWFDISFDFFGRTSTVKQTEIVQDIFRKVEANGYIISDTVQQLYCEVCKRFLADRYVEGICPKCGYDGARGDQCDKCGTLINAIELVEPRCKLDSNRPVVKESKHLFLDLEKLQDECHEFVERSSEKGKWKAHNGYTITRSWLNEGLRPRCITRDLSWGVPVPLEGFESKVFYVWFDACIGYISLTANYTDKWEEWWSSPDDVMLYQFMGKDNVPFHTVIFPSTQIATRSPYTMLHHISSTEYLNYEGGKFSKSRGVGVFGNNARDTGIPADVWRYYLLSNRPESSDTQFTWAEFVARNNNELLANVGNFVNRILKFVDSTSKYNGVLPTPDFSAIDTASSNENENQSHAPLTVVDDVNALLAKYIASMDAVKIKAALKLAMDISARGNLFLQESKIDNTLFLNNRVLCDSVVYVAVNLVYLLSAVFAPFMPATAKLICQLLNAPTRSIPECFDFALLPGHVISTPIVHLFSRIDEKKADEWKARFGSE</sequence>
<dbReference type="GO" id="GO:0006431">
    <property type="term" value="P:methionyl-tRNA aminoacylation"/>
    <property type="evidence" value="ECO:0007669"/>
    <property type="project" value="InterPro"/>
</dbReference>
<feature type="domain" description="Methionyl/Leucyl tRNA synthetase" evidence="13">
    <location>
        <begin position="146"/>
        <end position="538"/>
    </location>
</feature>
<dbReference type="InterPro" id="IPR015413">
    <property type="entry name" value="Methionyl/Leucyl_tRNA_Synth"/>
</dbReference>
<comment type="subcellular location">
    <subcellularLocation>
        <location evidence="1">Cytoplasm</location>
    </subcellularLocation>
</comment>
<keyword evidence="5 12" id="KW-0436">Ligase</keyword>
<evidence type="ECO:0000259" key="14">
    <source>
        <dbReference type="Pfam" id="PF19303"/>
    </source>
</evidence>
<protein>
    <recommendedName>
        <fullName evidence="3">methionine--tRNA ligase</fullName>
        <ecNumber evidence="3">6.1.1.10</ecNumber>
    </recommendedName>
    <alternativeName>
        <fullName evidence="10">Methionyl-tRNA synthetase</fullName>
    </alternativeName>
</protein>
<evidence type="ECO:0000256" key="1">
    <source>
        <dbReference type="ARBA" id="ARBA00004496"/>
    </source>
</evidence>
<dbReference type="InterPro" id="IPR041872">
    <property type="entry name" value="Anticodon_Met"/>
</dbReference>
<comment type="similarity">
    <text evidence="2 12">Belongs to the class-I aminoacyl-tRNA synthetase family.</text>
</comment>
<dbReference type="GO" id="GO:0004825">
    <property type="term" value="F:methionine-tRNA ligase activity"/>
    <property type="evidence" value="ECO:0007669"/>
    <property type="project" value="UniProtKB-EC"/>
</dbReference>
<keyword evidence="8 12" id="KW-0648">Protein biosynthesis</keyword>
<keyword evidence="9 12" id="KW-0030">Aminoacyl-tRNA synthetase</keyword>
<evidence type="ECO:0000256" key="4">
    <source>
        <dbReference type="ARBA" id="ARBA00022490"/>
    </source>
</evidence>
<dbReference type="AlphaFoldDB" id="A0A1R1PVP1"/>
<organism evidence="15 16">
    <name type="scientific">Zancudomyces culisetae</name>
    <name type="common">Gut fungus</name>
    <name type="synonym">Smittium culisetae</name>
    <dbReference type="NCBI Taxonomy" id="1213189"/>
    <lineage>
        <taxon>Eukaryota</taxon>
        <taxon>Fungi</taxon>
        <taxon>Fungi incertae sedis</taxon>
        <taxon>Zoopagomycota</taxon>
        <taxon>Kickxellomycotina</taxon>
        <taxon>Harpellomycetes</taxon>
        <taxon>Harpellales</taxon>
        <taxon>Legeriomycetaceae</taxon>
        <taxon>Zancudomyces</taxon>
    </lineage>
</organism>
<comment type="caution">
    <text evidence="15">The sequence shown here is derived from an EMBL/GenBank/DDBJ whole genome shotgun (WGS) entry which is preliminary data.</text>
</comment>
<dbReference type="EMBL" id="LSSK01000116">
    <property type="protein sequence ID" value="OMH85036.1"/>
    <property type="molecule type" value="Genomic_DNA"/>
</dbReference>
<dbReference type="PRINTS" id="PR01041">
    <property type="entry name" value="TRNASYNTHMET"/>
</dbReference>
<evidence type="ECO:0000256" key="8">
    <source>
        <dbReference type="ARBA" id="ARBA00022917"/>
    </source>
</evidence>
<proteinExistence type="inferred from homology"/>
<feature type="domain" description="Methionyl-tRNA synthetase anticodon-binding" evidence="14">
    <location>
        <begin position="576"/>
        <end position="712"/>
    </location>
</feature>
<evidence type="ECO:0000256" key="2">
    <source>
        <dbReference type="ARBA" id="ARBA00005594"/>
    </source>
</evidence>
<evidence type="ECO:0000313" key="16">
    <source>
        <dbReference type="Proteomes" id="UP000188320"/>
    </source>
</evidence>
<evidence type="ECO:0000256" key="6">
    <source>
        <dbReference type="ARBA" id="ARBA00022741"/>
    </source>
</evidence>
<evidence type="ECO:0000259" key="13">
    <source>
        <dbReference type="Pfam" id="PF09334"/>
    </source>
</evidence>
<accession>A0A1R1PVP1</accession>
<dbReference type="Pfam" id="PF19303">
    <property type="entry name" value="Anticodon_3"/>
    <property type="match status" value="1"/>
</dbReference>
<dbReference type="SUPFAM" id="SSF52374">
    <property type="entry name" value="Nucleotidylyl transferase"/>
    <property type="match status" value="1"/>
</dbReference>
<dbReference type="NCBIfam" id="TIGR00398">
    <property type="entry name" value="metG"/>
    <property type="match status" value="1"/>
</dbReference>
<keyword evidence="6 12" id="KW-0547">Nucleotide-binding</keyword>
<keyword evidence="16" id="KW-1185">Reference proteome</keyword>
<dbReference type="CDD" id="cd07957">
    <property type="entry name" value="Anticodon_Ia_Met"/>
    <property type="match status" value="1"/>
</dbReference>
<dbReference type="InterPro" id="IPR014758">
    <property type="entry name" value="Met-tRNA_synth"/>
</dbReference>
<dbReference type="InterPro" id="IPR033911">
    <property type="entry name" value="MetRS_core"/>
</dbReference>
<reference evidence="16" key="1">
    <citation type="submission" date="2017-01" db="EMBL/GenBank/DDBJ databases">
        <authorList>
            <person name="Wang Y."/>
            <person name="White M."/>
            <person name="Kvist S."/>
            <person name="Moncalvo J.-M."/>
        </authorList>
    </citation>
    <scope>NUCLEOTIDE SEQUENCE [LARGE SCALE GENOMIC DNA]</scope>
    <source>
        <strain evidence="16">COL-18-3</strain>
    </source>
</reference>
<dbReference type="PANTHER" id="PTHR45765:SF1">
    <property type="entry name" value="METHIONINE--TRNA LIGASE, CYTOPLASMIC"/>
    <property type="match status" value="1"/>
</dbReference>
<keyword evidence="7 12" id="KW-0067">ATP-binding</keyword>
<dbReference type="GO" id="GO:0005829">
    <property type="term" value="C:cytosol"/>
    <property type="evidence" value="ECO:0007669"/>
    <property type="project" value="TreeGrafter"/>
</dbReference>
<name>A0A1R1PVP1_ZANCU</name>
<evidence type="ECO:0000313" key="15">
    <source>
        <dbReference type="EMBL" id="OMH85036.1"/>
    </source>
</evidence>
<dbReference type="CDD" id="cd00814">
    <property type="entry name" value="MetRS_core"/>
    <property type="match status" value="1"/>
</dbReference>